<organism evidence="2 3">
    <name type="scientific">Candidatus Niyogibacteria bacterium RIFCSPLOWO2_01_FULL_45_48</name>
    <dbReference type="NCBI Taxonomy" id="1801724"/>
    <lineage>
        <taxon>Bacteria</taxon>
        <taxon>Candidatus Niyogiibacteriota</taxon>
    </lineage>
</organism>
<dbReference type="EMBL" id="MHMQ01000013">
    <property type="protein sequence ID" value="OGZ30817.1"/>
    <property type="molecule type" value="Genomic_DNA"/>
</dbReference>
<name>A0A1G2EYM8_9BACT</name>
<dbReference type="Proteomes" id="UP000177486">
    <property type="component" value="Unassembled WGS sequence"/>
</dbReference>
<accession>A0A1G2EYM8</accession>
<feature type="transmembrane region" description="Helical" evidence="1">
    <location>
        <begin position="74"/>
        <end position="99"/>
    </location>
</feature>
<keyword evidence="1" id="KW-0472">Membrane</keyword>
<feature type="transmembrane region" description="Helical" evidence="1">
    <location>
        <begin position="38"/>
        <end position="62"/>
    </location>
</feature>
<dbReference type="AlphaFoldDB" id="A0A1G2EYM8"/>
<comment type="caution">
    <text evidence="2">The sequence shown here is derived from an EMBL/GenBank/DDBJ whole genome shotgun (WGS) entry which is preliminary data.</text>
</comment>
<sequence>MKKVLKIAVGWGSAFLPMIVFAQDFDRILTNTKTAVDKLIPILVAVAVIVFAWGIVQFIMAAGDEEKRANGRQLMIWGVVGIAVIVGIWGLVGVVLNFFGTSAGTSITLPRVN</sequence>
<evidence type="ECO:0000256" key="1">
    <source>
        <dbReference type="SAM" id="Phobius"/>
    </source>
</evidence>
<protein>
    <submittedName>
        <fullName evidence="2">Uncharacterized protein</fullName>
    </submittedName>
</protein>
<reference evidence="2 3" key="1">
    <citation type="journal article" date="2016" name="Nat. Commun.">
        <title>Thousands of microbial genomes shed light on interconnected biogeochemical processes in an aquifer system.</title>
        <authorList>
            <person name="Anantharaman K."/>
            <person name="Brown C.T."/>
            <person name="Hug L.A."/>
            <person name="Sharon I."/>
            <person name="Castelle C.J."/>
            <person name="Probst A.J."/>
            <person name="Thomas B.C."/>
            <person name="Singh A."/>
            <person name="Wilkins M.J."/>
            <person name="Karaoz U."/>
            <person name="Brodie E.L."/>
            <person name="Williams K.H."/>
            <person name="Hubbard S.S."/>
            <person name="Banfield J.F."/>
        </authorList>
    </citation>
    <scope>NUCLEOTIDE SEQUENCE [LARGE SCALE GENOMIC DNA]</scope>
</reference>
<keyword evidence="1" id="KW-0812">Transmembrane</keyword>
<dbReference type="InterPro" id="IPR043993">
    <property type="entry name" value="T4SS_pilin"/>
</dbReference>
<dbReference type="Pfam" id="PF18895">
    <property type="entry name" value="T4SS_pilin"/>
    <property type="match status" value="1"/>
</dbReference>
<gene>
    <name evidence="2" type="ORF">A2931_01800</name>
</gene>
<keyword evidence="1" id="KW-1133">Transmembrane helix</keyword>
<evidence type="ECO:0000313" key="3">
    <source>
        <dbReference type="Proteomes" id="UP000177486"/>
    </source>
</evidence>
<evidence type="ECO:0000313" key="2">
    <source>
        <dbReference type="EMBL" id="OGZ30817.1"/>
    </source>
</evidence>
<proteinExistence type="predicted"/>